<dbReference type="Proteomes" id="UP000046393">
    <property type="component" value="Unplaced"/>
</dbReference>
<evidence type="ECO:0000313" key="2">
    <source>
        <dbReference type="Proteomes" id="UP000046393"/>
    </source>
</evidence>
<accession>A0A0N5AU36</accession>
<keyword evidence="1" id="KW-1133">Transmembrane helix</keyword>
<feature type="transmembrane region" description="Helical" evidence="1">
    <location>
        <begin position="105"/>
        <end position="124"/>
    </location>
</feature>
<dbReference type="WBParaSite" id="SMUV_0000835901-mRNA-1">
    <property type="protein sequence ID" value="SMUV_0000835901-mRNA-1"/>
    <property type="gene ID" value="SMUV_0000835901"/>
</dbReference>
<protein>
    <submittedName>
        <fullName evidence="3">Transmembrane protein</fullName>
    </submittedName>
</protein>
<proteinExistence type="predicted"/>
<evidence type="ECO:0000256" key="1">
    <source>
        <dbReference type="SAM" id="Phobius"/>
    </source>
</evidence>
<keyword evidence="1" id="KW-0812">Transmembrane</keyword>
<feature type="transmembrane region" description="Helical" evidence="1">
    <location>
        <begin position="131"/>
        <end position="151"/>
    </location>
</feature>
<feature type="transmembrane region" description="Helical" evidence="1">
    <location>
        <begin position="67"/>
        <end position="85"/>
    </location>
</feature>
<keyword evidence="1" id="KW-0472">Membrane</keyword>
<sequence>MRRLLEAVERCRDSLAMIMLCRLVHGYLTRCKRNTSICRQRRLLRLDATTSLIKALRAFLRRTRPSRLRMIAVGAITAVLILLSPKDRHFCLKIRLGGLLSRFRYHLLCSFEFLSATLLQLICISIRSRMFFVFICKVLNFFILLFVFRTFRSLLI</sequence>
<dbReference type="AlphaFoldDB" id="A0A0N5AU36"/>
<reference evidence="3" key="1">
    <citation type="submission" date="2017-02" db="UniProtKB">
        <authorList>
            <consortium name="WormBaseParasite"/>
        </authorList>
    </citation>
    <scope>IDENTIFICATION</scope>
</reference>
<evidence type="ECO:0000313" key="3">
    <source>
        <dbReference type="WBParaSite" id="SMUV_0000835901-mRNA-1"/>
    </source>
</evidence>
<organism evidence="2 3">
    <name type="scientific">Syphacia muris</name>
    <dbReference type="NCBI Taxonomy" id="451379"/>
    <lineage>
        <taxon>Eukaryota</taxon>
        <taxon>Metazoa</taxon>
        <taxon>Ecdysozoa</taxon>
        <taxon>Nematoda</taxon>
        <taxon>Chromadorea</taxon>
        <taxon>Rhabditida</taxon>
        <taxon>Spirurina</taxon>
        <taxon>Oxyuridomorpha</taxon>
        <taxon>Oxyuroidea</taxon>
        <taxon>Oxyuridae</taxon>
        <taxon>Syphacia</taxon>
    </lineage>
</organism>
<name>A0A0N5AU36_9BILA</name>
<keyword evidence="2" id="KW-1185">Reference proteome</keyword>